<sequence length="151" mass="17713">MSEFGYTDEQKMLAEEIIQLEINALNRWFDGDVSGYRKIWSKTNFSYFDIAKPLRIDSYGEIEPFLDDLEGKLFAENYDFVNPRVQFSNDNQTGILTYQLHAKTNLIDTHYNCIEVFQKENGKWQVIHSCWAAIRPMDWDYSTIKAAALSF</sequence>
<keyword evidence="2" id="KW-1185">Reference proteome</keyword>
<dbReference type="RefSeq" id="WP_077494460.1">
    <property type="nucleotide sequence ID" value="NZ_MLHG01000053.1"/>
</dbReference>
<gene>
    <name evidence="1" type="ORF">BKK47_08525</name>
</gene>
<dbReference type="SUPFAM" id="SSF54427">
    <property type="entry name" value="NTF2-like"/>
    <property type="match status" value="1"/>
</dbReference>
<dbReference type="Gene3D" id="3.10.450.50">
    <property type="match status" value="1"/>
</dbReference>
<evidence type="ECO:0008006" key="3">
    <source>
        <dbReference type="Google" id="ProtNLM"/>
    </source>
</evidence>
<reference evidence="1 2" key="1">
    <citation type="submission" date="2016-10" db="EMBL/GenBank/DDBJ databases">
        <title>Rodentibacter gen. nov. and new species.</title>
        <authorList>
            <person name="Christensen H."/>
        </authorList>
    </citation>
    <scope>NUCLEOTIDE SEQUENCE [LARGE SCALE GENOMIC DNA]</scope>
    <source>
        <strain evidence="1 2">Ppn418</strain>
    </source>
</reference>
<accession>A0A1V3IEA8</accession>
<name>A0A1V3IEA8_9PAST</name>
<dbReference type="AlphaFoldDB" id="A0A1V3IEA8"/>
<organism evidence="1 2">
    <name type="scientific">Rodentibacter mrazii</name>
    <dbReference type="NCBI Taxonomy" id="1908257"/>
    <lineage>
        <taxon>Bacteria</taxon>
        <taxon>Pseudomonadati</taxon>
        <taxon>Pseudomonadota</taxon>
        <taxon>Gammaproteobacteria</taxon>
        <taxon>Pasteurellales</taxon>
        <taxon>Pasteurellaceae</taxon>
        <taxon>Rodentibacter</taxon>
    </lineage>
</organism>
<evidence type="ECO:0000313" key="1">
    <source>
        <dbReference type="EMBL" id="OOF38769.1"/>
    </source>
</evidence>
<protein>
    <recommendedName>
        <fullName evidence="3">DUF4440 domain-containing protein</fullName>
    </recommendedName>
</protein>
<dbReference type="STRING" id="1908257.BKK47_08525"/>
<dbReference type="InterPro" id="IPR032710">
    <property type="entry name" value="NTF2-like_dom_sf"/>
</dbReference>
<evidence type="ECO:0000313" key="2">
    <source>
        <dbReference type="Proteomes" id="UP000189426"/>
    </source>
</evidence>
<comment type="caution">
    <text evidence="1">The sequence shown here is derived from an EMBL/GenBank/DDBJ whole genome shotgun (WGS) entry which is preliminary data.</text>
</comment>
<dbReference type="Proteomes" id="UP000189426">
    <property type="component" value="Unassembled WGS sequence"/>
</dbReference>
<dbReference type="EMBL" id="MLHG01000053">
    <property type="protein sequence ID" value="OOF38769.1"/>
    <property type="molecule type" value="Genomic_DNA"/>
</dbReference>
<proteinExistence type="predicted"/>